<evidence type="ECO:0000256" key="1">
    <source>
        <dbReference type="ARBA" id="ARBA00001971"/>
    </source>
</evidence>
<evidence type="ECO:0000256" key="6">
    <source>
        <dbReference type="ARBA" id="ARBA00023004"/>
    </source>
</evidence>
<evidence type="ECO:0000256" key="7">
    <source>
        <dbReference type="ARBA" id="ARBA00023033"/>
    </source>
</evidence>
<evidence type="ECO:0000256" key="2">
    <source>
        <dbReference type="ARBA" id="ARBA00010617"/>
    </source>
</evidence>
<comment type="cofactor">
    <cofactor evidence="1">
        <name>heme</name>
        <dbReference type="ChEBI" id="CHEBI:30413"/>
    </cofactor>
</comment>
<dbReference type="Proteomes" id="UP001391051">
    <property type="component" value="Unassembled WGS sequence"/>
</dbReference>
<dbReference type="EMBL" id="JAQQWE010000003">
    <property type="protein sequence ID" value="KAK7959300.1"/>
    <property type="molecule type" value="Genomic_DNA"/>
</dbReference>
<name>A0ABR1QLS5_9PEZI</name>
<dbReference type="RefSeq" id="XP_066703003.1">
    <property type="nucleotide sequence ID" value="XM_066840376.1"/>
</dbReference>
<evidence type="ECO:0000313" key="9">
    <source>
        <dbReference type="Proteomes" id="UP001391051"/>
    </source>
</evidence>
<keyword evidence="7" id="KW-0503">Monooxygenase</keyword>
<keyword evidence="4" id="KW-0479">Metal-binding</keyword>
<protein>
    <submittedName>
        <fullName evidence="8">Uncharacterized protein</fullName>
    </submittedName>
</protein>
<sequence>MGFLAEESDKFNFLTELTALWPRMATSADVPWIRAVLFSTPVLRLMGPKGRDKTEFGALMGVAEKEFAKRFEPGAEKKKDMLQTYGQAGILHEPRPQPNRMRGRGPFHDHFGDRKHRLGHPLHHDLRHAMATPSVYVKLKTETQAAVRDGKASSPIKAEEARRLPNLQAVIYEGIRMRPPLLGLLAKVVPAGGDTLAGKHVPAGTAICTNVSSLLRSTKMFGADAWSWGLRTASPWSAIPSSPLAPGSGSALAGPSASWR</sequence>
<reference evidence="8 9" key="1">
    <citation type="submission" date="2023-01" db="EMBL/GenBank/DDBJ databases">
        <title>Analysis of 21 Apiospora genomes using comparative genomics revels a genus with tremendous synthesis potential of carbohydrate active enzymes and secondary metabolites.</title>
        <authorList>
            <person name="Sorensen T."/>
        </authorList>
    </citation>
    <scope>NUCLEOTIDE SEQUENCE [LARGE SCALE GENOMIC DNA]</scope>
    <source>
        <strain evidence="8 9">CBS 24483</strain>
    </source>
</reference>
<evidence type="ECO:0000256" key="4">
    <source>
        <dbReference type="ARBA" id="ARBA00022723"/>
    </source>
</evidence>
<keyword evidence="9" id="KW-1185">Reference proteome</keyword>
<comment type="caution">
    <text evidence="8">The sequence shown here is derived from an EMBL/GenBank/DDBJ whole genome shotgun (WGS) entry which is preliminary data.</text>
</comment>
<dbReference type="GeneID" id="92073438"/>
<proteinExistence type="inferred from homology"/>
<keyword evidence="6" id="KW-0408">Iron</keyword>
<keyword evidence="5" id="KW-0560">Oxidoreductase</keyword>
<evidence type="ECO:0000256" key="5">
    <source>
        <dbReference type="ARBA" id="ARBA00023002"/>
    </source>
</evidence>
<evidence type="ECO:0000313" key="8">
    <source>
        <dbReference type="EMBL" id="KAK7959300.1"/>
    </source>
</evidence>
<dbReference type="PANTHER" id="PTHR24305:SF77">
    <property type="entry name" value="CYTOCHROME P450 MONOOXYGENASE"/>
    <property type="match status" value="1"/>
</dbReference>
<gene>
    <name evidence="8" type="ORF">PG986_004154</name>
</gene>
<dbReference type="InterPro" id="IPR001128">
    <property type="entry name" value="Cyt_P450"/>
</dbReference>
<dbReference type="InterPro" id="IPR050121">
    <property type="entry name" value="Cytochrome_P450_monoxygenase"/>
</dbReference>
<organism evidence="8 9">
    <name type="scientific">Apiospora aurea</name>
    <dbReference type="NCBI Taxonomy" id="335848"/>
    <lineage>
        <taxon>Eukaryota</taxon>
        <taxon>Fungi</taxon>
        <taxon>Dikarya</taxon>
        <taxon>Ascomycota</taxon>
        <taxon>Pezizomycotina</taxon>
        <taxon>Sordariomycetes</taxon>
        <taxon>Xylariomycetidae</taxon>
        <taxon>Amphisphaeriales</taxon>
        <taxon>Apiosporaceae</taxon>
        <taxon>Apiospora</taxon>
    </lineage>
</organism>
<dbReference type="PANTHER" id="PTHR24305">
    <property type="entry name" value="CYTOCHROME P450"/>
    <property type="match status" value="1"/>
</dbReference>
<keyword evidence="3" id="KW-0349">Heme</keyword>
<dbReference type="SUPFAM" id="SSF48264">
    <property type="entry name" value="Cytochrome P450"/>
    <property type="match status" value="1"/>
</dbReference>
<dbReference type="Pfam" id="PF00067">
    <property type="entry name" value="p450"/>
    <property type="match status" value="1"/>
</dbReference>
<evidence type="ECO:0000256" key="3">
    <source>
        <dbReference type="ARBA" id="ARBA00022617"/>
    </source>
</evidence>
<dbReference type="Gene3D" id="1.10.630.10">
    <property type="entry name" value="Cytochrome P450"/>
    <property type="match status" value="1"/>
</dbReference>
<comment type="similarity">
    <text evidence="2">Belongs to the cytochrome P450 family.</text>
</comment>
<dbReference type="InterPro" id="IPR036396">
    <property type="entry name" value="Cyt_P450_sf"/>
</dbReference>
<accession>A0ABR1QLS5</accession>